<dbReference type="RefSeq" id="WP_088862244.1">
    <property type="nucleotide sequence ID" value="NZ_CP014854.1"/>
</dbReference>
<keyword evidence="3" id="KW-1185">Reference proteome</keyword>
<name>A0A218P017_THECE</name>
<sequence length="92" mass="10040">MIVGYRINGIELSPSYEFENLARLYVVSVPAPSSTSTGTHVHSASPEGTPSTCNGRSSPYWILPVAIILTLVLALAYYRKTKRGEKEKDKGP</sequence>
<dbReference type="KEGG" id="tce:A3L02_01175"/>
<feature type="transmembrane region" description="Helical" evidence="1">
    <location>
        <begin position="60"/>
        <end position="78"/>
    </location>
</feature>
<organism evidence="2 3">
    <name type="scientific">Thermococcus celer Vu 13 = JCM 8558</name>
    <dbReference type="NCBI Taxonomy" id="1293037"/>
    <lineage>
        <taxon>Archaea</taxon>
        <taxon>Methanobacteriati</taxon>
        <taxon>Methanobacteriota</taxon>
        <taxon>Thermococci</taxon>
        <taxon>Thermococcales</taxon>
        <taxon>Thermococcaceae</taxon>
        <taxon>Thermococcus</taxon>
    </lineage>
</organism>
<dbReference type="GeneID" id="33323319"/>
<keyword evidence="1" id="KW-1133">Transmembrane helix</keyword>
<dbReference type="AlphaFoldDB" id="A0A218P017"/>
<accession>A0A218P017</accession>
<proteinExistence type="predicted"/>
<evidence type="ECO:0000256" key="1">
    <source>
        <dbReference type="SAM" id="Phobius"/>
    </source>
</evidence>
<gene>
    <name evidence="2" type="ORF">A3L02_01175</name>
</gene>
<keyword evidence="1" id="KW-0812">Transmembrane</keyword>
<protein>
    <submittedName>
        <fullName evidence="2">Uncharacterized protein</fullName>
    </submittedName>
</protein>
<keyword evidence="1" id="KW-0472">Membrane</keyword>
<evidence type="ECO:0000313" key="3">
    <source>
        <dbReference type="Proteomes" id="UP000197156"/>
    </source>
</evidence>
<dbReference type="EMBL" id="CP014854">
    <property type="protein sequence ID" value="ASI98277.1"/>
    <property type="molecule type" value="Genomic_DNA"/>
</dbReference>
<dbReference type="Proteomes" id="UP000197156">
    <property type="component" value="Chromosome"/>
</dbReference>
<reference evidence="2 3" key="1">
    <citation type="submission" date="2016-03" db="EMBL/GenBank/DDBJ databases">
        <title>Complete genome sequence of Thermococcus celer.</title>
        <authorList>
            <person name="Oger P.M."/>
        </authorList>
    </citation>
    <scope>NUCLEOTIDE SEQUENCE [LARGE SCALE GENOMIC DNA]</scope>
    <source>
        <strain evidence="2 3">Vu 13</strain>
    </source>
</reference>
<evidence type="ECO:0000313" key="2">
    <source>
        <dbReference type="EMBL" id="ASI98277.1"/>
    </source>
</evidence>